<dbReference type="PRINTS" id="PR00081">
    <property type="entry name" value="GDHRDH"/>
</dbReference>
<dbReference type="PANTHER" id="PTHR42760">
    <property type="entry name" value="SHORT-CHAIN DEHYDROGENASES/REDUCTASES FAMILY MEMBER"/>
    <property type="match status" value="1"/>
</dbReference>
<dbReference type="PANTHER" id="PTHR42760:SF115">
    <property type="entry name" value="3-OXOACYL-[ACYL-CARRIER-PROTEIN] REDUCTASE FABG"/>
    <property type="match status" value="1"/>
</dbReference>
<name>A0ABU6JCN8_9BURK</name>
<dbReference type="SUPFAM" id="SSF51735">
    <property type="entry name" value="NAD(P)-binding Rossmann-fold domains"/>
    <property type="match status" value="1"/>
</dbReference>
<evidence type="ECO:0000256" key="1">
    <source>
        <dbReference type="ARBA" id="ARBA00006484"/>
    </source>
</evidence>
<dbReference type="PRINTS" id="PR00080">
    <property type="entry name" value="SDRFAMILY"/>
</dbReference>
<evidence type="ECO:0000256" key="2">
    <source>
        <dbReference type="ARBA" id="ARBA00023002"/>
    </source>
</evidence>
<dbReference type="Proteomes" id="UP001352263">
    <property type="component" value="Unassembled WGS sequence"/>
</dbReference>
<comment type="caution">
    <text evidence="4">The sequence shown here is derived from an EMBL/GenBank/DDBJ whole genome shotgun (WGS) entry which is preliminary data.</text>
</comment>
<keyword evidence="5" id="KW-1185">Reference proteome</keyword>
<evidence type="ECO:0000256" key="3">
    <source>
        <dbReference type="RuleBase" id="RU000363"/>
    </source>
</evidence>
<sequence>MTTSNRTVMITGAGGNLGRAVADAFAAQGANLVLLDLDRATLEQIYGANHPQRLLVPANLLDKNELGAAVKAAEERFTRIDVLCNVAGGFRMGSAVHETSDQDWDFLLNLNARSVLNTAHAVVPLMLKAGGGKIVNVAANSAQRGLAQMSAYCASKDVVIRLTESMAAELRDNNINVNCVMPSIIDTPENRAAMPDADASRWVAPDALAEVIVFLASDAARAVHGAALPVVGRS</sequence>
<dbReference type="RefSeq" id="WP_326507639.1">
    <property type="nucleotide sequence ID" value="NZ_JAWIIV010000014.1"/>
</dbReference>
<accession>A0ABU6JCN8</accession>
<reference evidence="4 5" key="1">
    <citation type="submission" date="2023-10" db="EMBL/GenBank/DDBJ databases">
        <title>Noviherbaspirillum sp. CPCC 100848 genome assembly.</title>
        <authorList>
            <person name="Li X.Y."/>
            <person name="Fang X.M."/>
        </authorList>
    </citation>
    <scope>NUCLEOTIDE SEQUENCE [LARGE SCALE GENOMIC DNA]</scope>
    <source>
        <strain evidence="4 5">CPCC 100848</strain>
    </source>
</reference>
<dbReference type="EMBL" id="JAWIIV010000014">
    <property type="protein sequence ID" value="MEC4720929.1"/>
    <property type="molecule type" value="Genomic_DNA"/>
</dbReference>
<dbReference type="Pfam" id="PF00106">
    <property type="entry name" value="adh_short"/>
    <property type="match status" value="1"/>
</dbReference>
<comment type="similarity">
    <text evidence="1 3">Belongs to the short-chain dehydrogenases/reductases (SDR) family.</text>
</comment>
<dbReference type="Gene3D" id="3.40.50.720">
    <property type="entry name" value="NAD(P)-binding Rossmann-like Domain"/>
    <property type="match status" value="1"/>
</dbReference>
<evidence type="ECO:0000313" key="5">
    <source>
        <dbReference type="Proteomes" id="UP001352263"/>
    </source>
</evidence>
<protein>
    <submittedName>
        <fullName evidence="4">SDR family NAD(P)-dependent oxidoreductase</fullName>
    </submittedName>
</protein>
<gene>
    <name evidence="4" type="ORF">RY831_17320</name>
</gene>
<proteinExistence type="inferred from homology"/>
<organism evidence="4 5">
    <name type="scientific">Noviherbaspirillum album</name>
    <dbReference type="NCBI Taxonomy" id="3080276"/>
    <lineage>
        <taxon>Bacteria</taxon>
        <taxon>Pseudomonadati</taxon>
        <taxon>Pseudomonadota</taxon>
        <taxon>Betaproteobacteria</taxon>
        <taxon>Burkholderiales</taxon>
        <taxon>Oxalobacteraceae</taxon>
        <taxon>Noviherbaspirillum</taxon>
    </lineage>
</organism>
<keyword evidence="2" id="KW-0560">Oxidoreductase</keyword>
<dbReference type="InterPro" id="IPR002347">
    <property type="entry name" value="SDR_fam"/>
</dbReference>
<evidence type="ECO:0000313" key="4">
    <source>
        <dbReference type="EMBL" id="MEC4720929.1"/>
    </source>
</evidence>
<dbReference type="InterPro" id="IPR036291">
    <property type="entry name" value="NAD(P)-bd_dom_sf"/>
</dbReference>